<dbReference type="GO" id="GO:0033699">
    <property type="term" value="F:DNA 5'-adenosine monophosphate hydrolase activity"/>
    <property type="evidence" value="ECO:0007669"/>
    <property type="project" value="UniProtKB-EC"/>
</dbReference>
<dbReference type="GO" id="GO:0030983">
    <property type="term" value="F:mismatched DNA binding"/>
    <property type="evidence" value="ECO:0007669"/>
    <property type="project" value="TreeGrafter"/>
</dbReference>
<dbReference type="InterPro" id="IPR036265">
    <property type="entry name" value="HIT-like_sf"/>
</dbReference>
<dbReference type="OrthoDB" id="3512845at2759"/>
<dbReference type="Pfam" id="PF16278">
    <property type="entry name" value="zf-C2HE"/>
    <property type="match status" value="1"/>
</dbReference>
<feature type="compositionally biased region" description="Polar residues" evidence="19">
    <location>
        <begin position="23"/>
        <end position="45"/>
    </location>
</feature>
<sequence>MADARESRQDAITEDEMTGTAVPASSTSTGTEPTLKTSNAFTTLMSPRKSKRRSEQFNKVPNKPSTGQTTTFLGRDGLGAYIASPAAFPASRVIYHTEKFVVINDLYPKSSVHLLLLPRDPTKTCLHPFEALEDTAFLAEVLVEVKKLRELAARELRRRFGTFSRKDKAREAAMDLEPVPAEHDLPPGRDWEKEVVSGVHAHPSMNHLHIHIISKDRVNECMRHRKHYNSFATPFFVPVEDFPLDPKDKRRHPGHEGYLGSDLLCWKCGKTFRNKFARLKEHLEEEFHVWKGE</sequence>
<dbReference type="EC" id="3.6.1.72" evidence="3"/>
<dbReference type="SUPFAM" id="SSF54197">
    <property type="entry name" value="HIT-like"/>
    <property type="match status" value="1"/>
</dbReference>
<dbReference type="GO" id="GO:0005634">
    <property type="term" value="C:nucleus"/>
    <property type="evidence" value="ECO:0007669"/>
    <property type="project" value="UniProtKB-SubCell"/>
</dbReference>
<keyword evidence="11" id="KW-0234">DNA repair</keyword>
<feature type="compositionally biased region" description="Polar residues" evidence="19">
    <location>
        <begin position="57"/>
        <end position="70"/>
    </location>
</feature>
<evidence type="ECO:0000313" key="22">
    <source>
        <dbReference type="EMBL" id="CAF9937720.1"/>
    </source>
</evidence>
<dbReference type="GO" id="GO:0003697">
    <property type="term" value="F:single-stranded DNA binding"/>
    <property type="evidence" value="ECO:0007669"/>
    <property type="project" value="TreeGrafter"/>
</dbReference>
<dbReference type="GO" id="GO:1990165">
    <property type="term" value="F:single-strand break-containing DNA binding"/>
    <property type="evidence" value="ECO:0007669"/>
    <property type="project" value="TreeGrafter"/>
</dbReference>
<comment type="function">
    <text evidence="16">DNA-binding protein involved in single-strand DNA break repair, double-strand DNA break repair and base excision repair. Resolves abortive DNA ligation intermediates formed either at base excision sites, or when DNA ligases attempt to repair non-ligatable breaks induced by reactive oxygen species. Catalyzes the release of adenylate groups covalently linked to 5'-phosphate termini, resulting in the production of 5'-phosphate termini that can be efficiently rejoined. Likewise, catalyzes the release of 3'-linked guanosine (DNAppG) and inosine (DNAppI) from DNA, but has higher specific activity with 5'-linked adenosine (AppDNA).</text>
</comment>
<dbReference type="Proteomes" id="UP000664521">
    <property type="component" value="Unassembled WGS sequence"/>
</dbReference>
<evidence type="ECO:0000256" key="4">
    <source>
        <dbReference type="ARBA" id="ARBA00012496"/>
    </source>
</evidence>
<comment type="catalytic activity">
    <reaction evidence="13">
        <text>a 3'-end 2'-deoxyribonucleotide-3'-diphospho-5'-guanosine-DNA + H2O = a 3'-end 2'-deoxyribonucleotide 3'-phosphate-DNA + GMP + 2 H(+)</text>
        <dbReference type="Rhea" id="RHEA:52140"/>
        <dbReference type="Rhea" id="RHEA-COMP:13186"/>
        <dbReference type="Rhea" id="RHEA-COMP:13187"/>
        <dbReference type="ChEBI" id="CHEBI:15377"/>
        <dbReference type="ChEBI" id="CHEBI:15378"/>
        <dbReference type="ChEBI" id="CHEBI:58115"/>
        <dbReference type="ChEBI" id="CHEBI:136419"/>
        <dbReference type="ChEBI" id="CHEBI:136420"/>
        <dbReference type="EC" id="3.6.1.72"/>
    </reaction>
</comment>
<comment type="subcellular location">
    <subcellularLocation>
        <location evidence="2">Cytoplasm</location>
    </subcellularLocation>
    <subcellularLocation>
        <location evidence="1">Nucleus</location>
    </subcellularLocation>
</comment>
<evidence type="ECO:0000259" key="20">
    <source>
        <dbReference type="Pfam" id="PF01230"/>
    </source>
</evidence>
<evidence type="ECO:0000256" key="8">
    <source>
        <dbReference type="ARBA" id="ARBA00022801"/>
    </source>
</evidence>
<comment type="catalytic activity">
    <reaction evidence="15">
        <text>a 5'-end adenosine-5'-diphospho-5'-ribonucleoside-2'-deoxyribonucleotide-DNA + H2O = a 5'-end 5'-phospho-ribonucleoside-2'-deoxyribonucleotide-DNA + AMP + 2 H(+)</text>
        <dbReference type="Rhea" id="RHEA:52132"/>
        <dbReference type="Rhea" id="RHEA-COMP:13182"/>
        <dbReference type="Rhea" id="RHEA-COMP:13183"/>
        <dbReference type="ChEBI" id="CHEBI:15377"/>
        <dbReference type="ChEBI" id="CHEBI:15378"/>
        <dbReference type="ChEBI" id="CHEBI:136414"/>
        <dbReference type="ChEBI" id="CHEBI:136415"/>
        <dbReference type="ChEBI" id="CHEBI:456215"/>
        <dbReference type="EC" id="3.6.1.71"/>
    </reaction>
</comment>
<evidence type="ECO:0000256" key="6">
    <source>
        <dbReference type="ARBA" id="ARBA00022723"/>
    </source>
</evidence>
<comment type="catalytic activity">
    <reaction evidence="14">
        <text>a 5'-end adenosine-5'-diphospho-5'-2'-deoxyribonucleoside-DNA + H2O = a 5'-end 5'-phospho-2'-deoxyribonucleoside-DNA + AMP + 2 H(+)</text>
        <dbReference type="Rhea" id="RHEA:52128"/>
        <dbReference type="Rhea" id="RHEA-COMP:13180"/>
        <dbReference type="Rhea" id="RHEA-COMP:13181"/>
        <dbReference type="ChEBI" id="CHEBI:15377"/>
        <dbReference type="ChEBI" id="CHEBI:15378"/>
        <dbReference type="ChEBI" id="CHEBI:136412"/>
        <dbReference type="ChEBI" id="CHEBI:136413"/>
        <dbReference type="ChEBI" id="CHEBI:456215"/>
        <dbReference type="EC" id="3.6.1.71"/>
    </reaction>
</comment>
<evidence type="ECO:0000313" key="23">
    <source>
        <dbReference type="Proteomes" id="UP000664521"/>
    </source>
</evidence>
<evidence type="ECO:0000256" key="10">
    <source>
        <dbReference type="ARBA" id="ARBA00023125"/>
    </source>
</evidence>
<dbReference type="InterPro" id="IPR011146">
    <property type="entry name" value="HIT-like"/>
</dbReference>
<evidence type="ECO:0000256" key="2">
    <source>
        <dbReference type="ARBA" id="ARBA00004496"/>
    </source>
</evidence>
<evidence type="ECO:0000256" key="5">
    <source>
        <dbReference type="ARBA" id="ARBA00022490"/>
    </source>
</evidence>
<gene>
    <name evidence="22" type="primary">HNT3</name>
    <name evidence="22" type="ORF">HETSPECPRED_000628</name>
</gene>
<keyword evidence="8" id="KW-0378">Hydrolase</keyword>
<evidence type="ECO:0000256" key="12">
    <source>
        <dbReference type="ARBA" id="ARBA00023242"/>
    </source>
</evidence>
<reference evidence="22" key="1">
    <citation type="submission" date="2021-03" db="EMBL/GenBank/DDBJ databases">
        <authorList>
            <person name="Tagirdzhanova G."/>
        </authorList>
    </citation>
    <scope>NUCLEOTIDE SEQUENCE</scope>
</reference>
<dbReference type="GO" id="GO:0120108">
    <property type="term" value="F:DNA-3'-diphospho-5'-guanosine diphosphatase activity"/>
    <property type="evidence" value="ECO:0007669"/>
    <property type="project" value="UniProtKB-EC"/>
</dbReference>
<evidence type="ECO:0000256" key="15">
    <source>
        <dbReference type="ARBA" id="ARBA00044713"/>
    </source>
</evidence>
<evidence type="ECO:0000256" key="13">
    <source>
        <dbReference type="ARBA" id="ARBA00024601"/>
    </source>
</evidence>
<dbReference type="Gene3D" id="3.30.428.10">
    <property type="entry name" value="HIT-like"/>
    <property type="match status" value="1"/>
</dbReference>
<dbReference type="EC" id="3.6.1.71" evidence="4"/>
<dbReference type="EMBL" id="CAJPDS010000104">
    <property type="protein sequence ID" value="CAF9937720.1"/>
    <property type="molecule type" value="Genomic_DNA"/>
</dbReference>
<dbReference type="AlphaFoldDB" id="A0A8H3IXF5"/>
<feature type="domain" description="HIT" evidence="20">
    <location>
        <begin position="91"/>
        <end position="217"/>
    </location>
</feature>
<comment type="caution">
    <text evidence="22">The sequence shown here is derived from an EMBL/GenBank/DDBJ whole genome shotgun (WGS) entry which is preliminary data.</text>
</comment>
<keyword evidence="10" id="KW-0238">DNA-binding</keyword>
<dbReference type="PANTHER" id="PTHR12486">
    <property type="entry name" value="APRATAXIN-RELATED"/>
    <property type="match status" value="1"/>
</dbReference>
<evidence type="ECO:0000256" key="14">
    <source>
        <dbReference type="ARBA" id="ARBA00044639"/>
    </source>
</evidence>
<keyword evidence="7" id="KW-0227">DNA damage</keyword>
<feature type="compositionally biased region" description="Basic and acidic residues" evidence="19">
    <location>
        <begin position="1"/>
        <end position="11"/>
    </location>
</feature>
<keyword evidence="9" id="KW-0862">Zinc</keyword>
<dbReference type="FunFam" id="3.30.428.10:FF:000017">
    <property type="entry name" value="Aprataxin-like protein"/>
    <property type="match status" value="1"/>
</dbReference>
<evidence type="ECO:0000256" key="7">
    <source>
        <dbReference type="ARBA" id="ARBA00022763"/>
    </source>
</evidence>
<dbReference type="GO" id="GO:0005737">
    <property type="term" value="C:cytoplasm"/>
    <property type="evidence" value="ECO:0007669"/>
    <property type="project" value="UniProtKB-SubCell"/>
</dbReference>
<feature type="domain" description="Aprataxin C2HE/C2H2/C2HC zinc finger" evidence="21">
    <location>
        <begin position="233"/>
        <end position="288"/>
    </location>
</feature>
<evidence type="ECO:0000256" key="18">
    <source>
        <dbReference type="ARBA" id="ARBA00076243"/>
    </source>
</evidence>
<keyword evidence="12" id="KW-0539">Nucleus</keyword>
<dbReference type="GO" id="GO:0003725">
    <property type="term" value="F:double-stranded RNA binding"/>
    <property type="evidence" value="ECO:0007669"/>
    <property type="project" value="TreeGrafter"/>
</dbReference>
<keyword evidence="5" id="KW-0963">Cytoplasm</keyword>
<evidence type="ECO:0000256" key="19">
    <source>
        <dbReference type="SAM" id="MobiDB-lite"/>
    </source>
</evidence>
<dbReference type="Pfam" id="PF01230">
    <property type="entry name" value="HIT"/>
    <property type="match status" value="1"/>
</dbReference>
<dbReference type="PANTHER" id="PTHR12486:SF4">
    <property type="entry name" value="APRATAXIN"/>
    <property type="match status" value="1"/>
</dbReference>
<dbReference type="GO" id="GO:0000012">
    <property type="term" value="P:single strand break repair"/>
    <property type="evidence" value="ECO:0007669"/>
    <property type="project" value="TreeGrafter"/>
</dbReference>
<evidence type="ECO:0000256" key="17">
    <source>
        <dbReference type="ARBA" id="ARBA00068941"/>
    </source>
</evidence>
<keyword evidence="6" id="KW-0479">Metal-binding</keyword>
<evidence type="ECO:0000256" key="3">
    <source>
        <dbReference type="ARBA" id="ARBA00012495"/>
    </source>
</evidence>
<evidence type="ECO:0000259" key="21">
    <source>
        <dbReference type="Pfam" id="PF16278"/>
    </source>
</evidence>
<name>A0A8H3IXF5_9LECA</name>
<keyword evidence="23" id="KW-1185">Reference proteome</keyword>
<evidence type="ECO:0000256" key="11">
    <source>
        <dbReference type="ARBA" id="ARBA00023204"/>
    </source>
</evidence>
<accession>A0A8H3IXF5</accession>
<evidence type="ECO:0000256" key="16">
    <source>
        <dbReference type="ARBA" id="ARBA00059438"/>
    </source>
</evidence>
<dbReference type="InterPro" id="IPR032566">
    <property type="entry name" value="Znf-C2HE"/>
</dbReference>
<organism evidence="22 23">
    <name type="scientific">Heterodermia speciosa</name>
    <dbReference type="NCBI Taxonomy" id="116794"/>
    <lineage>
        <taxon>Eukaryota</taxon>
        <taxon>Fungi</taxon>
        <taxon>Dikarya</taxon>
        <taxon>Ascomycota</taxon>
        <taxon>Pezizomycotina</taxon>
        <taxon>Lecanoromycetes</taxon>
        <taxon>OSLEUM clade</taxon>
        <taxon>Lecanoromycetidae</taxon>
        <taxon>Caliciales</taxon>
        <taxon>Physciaceae</taxon>
        <taxon>Heterodermia</taxon>
    </lineage>
</organism>
<evidence type="ECO:0000256" key="1">
    <source>
        <dbReference type="ARBA" id="ARBA00004123"/>
    </source>
</evidence>
<evidence type="ECO:0000256" key="9">
    <source>
        <dbReference type="ARBA" id="ARBA00022833"/>
    </source>
</evidence>
<protein>
    <recommendedName>
        <fullName evidence="17">Aprataxin-like protein</fullName>
        <ecNumber evidence="4">3.6.1.71</ecNumber>
        <ecNumber evidence="3">3.6.1.72</ecNumber>
    </recommendedName>
    <alternativeName>
        <fullName evidence="18">Hit family protein 3</fullName>
    </alternativeName>
</protein>
<feature type="region of interest" description="Disordered" evidence="19">
    <location>
        <begin position="1"/>
        <end position="70"/>
    </location>
</feature>
<proteinExistence type="predicted"/>
<dbReference type="GO" id="GO:0046872">
    <property type="term" value="F:metal ion binding"/>
    <property type="evidence" value="ECO:0007669"/>
    <property type="project" value="UniProtKB-KW"/>
</dbReference>